<dbReference type="PROSITE" id="PS50222">
    <property type="entry name" value="EF_HAND_2"/>
    <property type="match status" value="2"/>
</dbReference>
<evidence type="ECO:0000256" key="1">
    <source>
        <dbReference type="ARBA" id="ARBA00022837"/>
    </source>
</evidence>
<dbReference type="FunCoup" id="A0A212F2J4">
    <property type="interactions" value="98"/>
</dbReference>
<dbReference type="GO" id="GO:0030132">
    <property type="term" value="C:clathrin coat of coated pit"/>
    <property type="evidence" value="ECO:0007669"/>
    <property type="project" value="TreeGrafter"/>
</dbReference>
<feature type="domain" description="EH" evidence="4">
    <location>
        <begin position="484"/>
        <end position="573"/>
    </location>
</feature>
<feature type="domain" description="GST C-terminal" evidence="7">
    <location>
        <begin position="92"/>
        <end position="211"/>
    </location>
</feature>
<dbReference type="InterPro" id="IPR000261">
    <property type="entry name" value="EH_dom"/>
</dbReference>
<feature type="compositionally biased region" description="Pro residues" evidence="3">
    <location>
        <begin position="984"/>
        <end position="1000"/>
    </location>
</feature>
<dbReference type="Gene3D" id="1.20.5.170">
    <property type="match status" value="1"/>
</dbReference>
<feature type="compositionally biased region" description="Pro residues" evidence="3">
    <location>
        <begin position="425"/>
        <end position="449"/>
    </location>
</feature>
<evidence type="ECO:0000313" key="9">
    <source>
        <dbReference type="Proteomes" id="UP000007151"/>
    </source>
</evidence>
<dbReference type="EMBL" id="AGBW02010741">
    <property type="protein sequence ID" value="OWR47941.1"/>
    <property type="molecule type" value="Genomic_DNA"/>
</dbReference>
<evidence type="ECO:0000256" key="2">
    <source>
        <dbReference type="SAM" id="Coils"/>
    </source>
</evidence>
<dbReference type="InParanoid" id="A0A212F2J4"/>
<organism evidence="8 9">
    <name type="scientific">Danaus plexippus plexippus</name>
    <dbReference type="NCBI Taxonomy" id="278856"/>
    <lineage>
        <taxon>Eukaryota</taxon>
        <taxon>Metazoa</taxon>
        <taxon>Ecdysozoa</taxon>
        <taxon>Arthropoda</taxon>
        <taxon>Hexapoda</taxon>
        <taxon>Insecta</taxon>
        <taxon>Pterygota</taxon>
        <taxon>Neoptera</taxon>
        <taxon>Endopterygota</taxon>
        <taxon>Lepidoptera</taxon>
        <taxon>Glossata</taxon>
        <taxon>Ditrysia</taxon>
        <taxon>Papilionoidea</taxon>
        <taxon>Nymphalidae</taxon>
        <taxon>Danainae</taxon>
        <taxon>Danaini</taxon>
        <taxon>Danaina</taxon>
        <taxon>Danaus</taxon>
        <taxon>Danaus</taxon>
    </lineage>
</organism>
<name>A0A212F2J4_DANPL</name>
<dbReference type="Proteomes" id="UP000007151">
    <property type="component" value="Unassembled WGS sequence"/>
</dbReference>
<dbReference type="InterPro" id="IPR018247">
    <property type="entry name" value="EF_Hand_1_Ca_BS"/>
</dbReference>
<evidence type="ECO:0000259" key="7">
    <source>
        <dbReference type="PROSITE" id="PS50405"/>
    </source>
</evidence>
<dbReference type="PANTHER" id="PTHR11216">
    <property type="entry name" value="EH DOMAIN"/>
    <property type="match status" value="1"/>
</dbReference>
<keyword evidence="2" id="KW-0175">Coiled coil</keyword>
<feature type="compositionally biased region" description="Basic and acidic residues" evidence="3">
    <location>
        <begin position="1194"/>
        <end position="1210"/>
    </location>
</feature>
<dbReference type="SUPFAM" id="SSF52833">
    <property type="entry name" value="Thioredoxin-like"/>
    <property type="match status" value="1"/>
</dbReference>
<dbReference type="GO" id="GO:0045296">
    <property type="term" value="F:cadherin binding"/>
    <property type="evidence" value="ECO:0007669"/>
    <property type="project" value="TreeGrafter"/>
</dbReference>
<feature type="domain" description="EF-hand" evidence="5">
    <location>
        <begin position="483"/>
        <end position="518"/>
    </location>
</feature>
<feature type="compositionally biased region" description="Basic and acidic residues" evidence="3">
    <location>
        <begin position="1167"/>
        <end position="1181"/>
    </location>
</feature>
<feature type="domain" description="EH" evidence="4">
    <location>
        <begin position="220"/>
        <end position="326"/>
    </location>
</feature>
<feature type="region of interest" description="Disordered" evidence="3">
    <location>
        <begin position="1080"/>
        <end position="1210"/>
    </location>
</feature>
<reference evidence="8 9" key="1">
    <citation type="journal article" date="2011" name="Cell">
        <title>The monarch butterfly genome yields insights into long-distance migration.</title>
        <authorList>
            <person name="Zhan S."/>
            <person name="Merlin C."/>
            <person name="Boore J.L."/>
            <person name="Reppert S.M."/>
        </authorList>
    </citation>
    <scope>NUCLEOTIDE SEQUENCE [LARGE SCALE GENOMIC DNA]</scope>
    <source>
        <strain evidence="8">F-2</strain>
    </source>
</reference>
<dbReference type="InterPro" id="IPR040079">
    <property type="entry name" value="Glutathione_S-Trfase"/>
</dbReference>
<dbReference type="GO" id="GO:0016197">
    <property type="term" value="P:endosomal transport"/>
    <property type="evidence" value="ECO:0007669"/>
    <property type="project" value="TreeGrafter"/>
</dbReference>
<dbReference type="SFLD" id="SFLDS00019">
    <property type="entry name" value="Glutathione_Transferase_(cytos"/>
    <property type="match status" value="1"/>
</dbReference>
<dbReference type="PROSITE" id="PS50404">
    <property type="entry name" value="GST_NTER"/>
    <property type="match status" value="1"/>
</dbReference>
<keyword evidence="9" id="KW-1185">Reference proteome</keyword>
<dbReference type="SUPFAM" id="SSF47616">
    <property type="entry name" value="GST C-terminal domain-like"/>
    <property type="match status" value="1"/>
</dbReference>
<dbReference type="KEGG" id="dpl:KGM_210526"/>
<feature type="compositionally biased region" description="Pro residues" evidence="3">
    <location>
        <begin position="963"/>
        <end position="974"/>
    </location>
</feature>
<dbReference type="Pfam" id="PF00043">
    <property type="entry name" value="GST_C"/>
    <property type="match status" value="1"/>
</dbReference>
<dbReference type="eggNOG" id="KOG0867">
    <property type="taxonomic scope" value="Eukaryota"/>
</dbReference>
<evidence type="ECO:0000259" key="5">
    <source>
        <dbReference type="PROSITE" id="PS50222"/>
    </source>
</evidence>
<proteinExistence type="predicted"/>
<keyword evidence="1" id="KW-0106">Calcium</keyword>
<dbReference type="InterPro" id="IPR004046">
    <property type="entry name" value="GST_C"/>
</dbReference>
<accession>A0A212F2J4</accession>
<evidence type="ECO:0000259" key="6">
    <source>
        <dbReference type="PROSITE" id="PS50404"/>
    </source>
</evidence>
<feature type="coiled-coil region" evidence="2">
    <location>
        <begin position="639"/>
        <end position="799"/>
    </location>
</feature>
<sequence length="1225" mass="134650">MNESKFILYGDEKSPPVRFVLMTASVLGVDLHFQKVDLFKNEHRSESYRKINPLQKVPAMVTESSTICDSHAISLYLCEVAGLHGLQLYPADILTRSVINELLFFNSSTLFRLDSEIMTMFFAGNWPPTEVKMEEWNKALDYLEHRLKKTSWLAGEKMLLCDICAVTVVTSVLPLFPLTKRHFKVNKWISQFENVACYGINKRETRIKMWIEPLQVAGAHSSIYEAYYHQVDPNGSGAIQALDAARFLKKSRLSDVVLSKIWDLSDPTGKGYLDKAGLFVALKLVSLAQAGKEINMSNIHSEAPPPKVGELPKVPPPSLPPAAPPALAPLGDWSVKPAERDKYSALFDSLQPNNGVIPGNKVKGVLMESKLPLETLGKIWDLADQDKDGMLDRHEFIVAMHLVYKALEKHAVPTTLPPELRARPARPPSRPPSRPQTRPPPPRPQPPPQQSNATLLEGLLDLSSPPSAPPAAGQASGPWMTAAERSQYDAQFEAADLDRDGFVSGAEIRGVFLDSGLPQMTLAQIWSLCDQSGSGKLSVVQFRAAMCLVQRALRGHPPPAALPPHLMEEHSLPPAQSRVCQTVQIVVAVLLFLSPRVIAARGPHGLVNEKANSVGAGDRSPALFKPEPVSLGPQPTPEMDAIAREVDALARERLALEAELTNKQREVAVKTGEADSLQSELDTLTATLKQLENQKGEAQKRLNDLKSQVDKLRSQVSAQEAAAVETEAEVSARRAALLGRQQHEQRLKDELEHENQRVEQLTGQLSASVLAVSQARIKLEHLEQQHSALEAALQALDAGSGDLALQPLHRHEHLERLVRGCTPSDALVRAASAARSPSTQQEEDGEGRGESGGSGGMMNGSFAKFEDSFTHNGDPFAPSDSRNTKTELFFSVYMTCRICPQSFASFSPGADPFSGDSFVQSEAPAANDSAWESDPFAVLHAPTRATANASSTPAAAKSHKTPPPRPAPPRPLPPHKCVLSPTISPSPDPLPHPPNPPSPPHSQFVFAQNDRKPALDFTEDPFKDYRYEDPFNIDDPFADIADPKKEPRARPASAAAFPAAFPAAVNGRVSAPPLPYDPFASRDRTDSWAVWPEDDWTPRAGDSQGKDDWAADWDHNANPSTTHRPNDTWPTTTLPAKKEKSPKPVKYARSLVHTIGGIGRSRHKDKKGKETKEVKEVKDTGDLSEEQQWAWAEAESRRLQREADERRRREERELQLALALSRTEQ</sequence>
<dbReference type="InterPro" id="IPR011992">
    <property type="entry name" value="EF-hand-dom_pair"/>
</dbReference>
<gene>
    <name evidence="8" type="ORF">KGM_210526</name>
</gene>
<dbReference type="PROSITE" id="PS00018">
    <property type="entry name" value="EF_HAND_1"/>
    <property type="match status" value="2"/>
</dbReference>
<dbReference type="GO" id="GO:0006897">
    <property type="term" value="P:endocytosis"/>
    <property type="evidence" value="ECO:0007669"/>
    <property type="project" value="TreeGrafter"/>
</dbReference>
<dbReference type="AlphaFoldDB" id="A0A212F2J4"/>
<dbReference type="SUPFAM" id="SSF47473">
    <property type="entry name" value="EF-hand"/>
    <property type="match status" value="3"/>
</dbReference>
<dbReference type="PANTHER" id="PTHR11216:SF176">
    <property type="entry name" value="EPIDERMAL GROWTH FACTOR RECEPTOR PATHWAY SUBSTRATE CLONE 15, ISOFORM A"/>
    <property type="match status" value="1"/>
</dbReference>
<dbReference type="SMART" id="SM00027">
    <property type="entry name" value="EH"/>
    <property type="match status" value="3"/>
</dbReference>
<dbReference type="InterPro" id="IPR036249">
    <property type="entry name" value="Thioredoxin-like_sf"/>
</dbReference>
<evidence type="ECO:0000313" key="8">
    <source>
        <dbReference type="EMBL" id="OWR47941.1"/>
    </source>
</evidence>
<keyword evidence="8" id="KW-0675">Receptor</keyword>
<dbReference type="Gene3D" id="3.40.30.10">
    <property type="entry name" value="Glutaredoxin"/>
    <property type="match status" value="1"/>
</dbReference>
<protein>
    <submittedName>
        <fullName evidence="8">Epidermal growth factor receptor substrate 15 1</fullName>
    </submittedName>
</protein>
<dbReference type="PROSITE" id="PS50031">
    <property type="entry name" value="EH"/>
    <property type="match status" value="3"/>
</dbReference>
<feature type="compositionally biased region" description="Basic and acidic residues" evidence="3">
    <location>
        <begin position="1104"/>
        <end position="1115"/>
    </location>
</feature>
<dbReference type="Gene3D" id="1.20.1050.10">
    <property type="match status" value="1"/>
</dbReference>
<feature type="region of interest" description="Disordered" evidence="3">
    <location>
        <begin position="945"/>
        <end position="1020"/>
    </location>
</feature>
<dbReference type="SFLD" id="SFLDG00358">
    <property type="entry name" value="Main_(cytGST)"/>
    <property type="match status" value="1"/>
</dbReference>
<feature type="region of interest" description="Disordered" evidence="3">
    <location>
        <begin position="1034"/>
        <end position="1053"/>
    </location>
</feature>
<dbReference type="InterPro" id="IPR036282">
    <property type="entry name" value="Glutathione-S-Trfase_C_sf"/>
</dbReference>
<feature type="compositionally biased region" description="Pro residues" evidence="3">
    <location>
        <begin position="303"/>
        <end position="318"/>
    </location>
</feature>
<evidence type="ECO:0000256" key="3">
    <source>
        <dbReference type="SAM" id="MobiDB-lite"/>
    </source>
</evidence>
<dbReference type="InterPro" id="IPR002048">
    <property type="entry name" value="EF_hand_dom"/>
</dbReference>
<feature type="domain" description="EH" evidence="4">
    <location>
        <begin position="339"/>
        <end position="427"/>
    </location>
</feature>
<dbReference type="STRING" id="278856.A0A212F2J4"/>
<dbReference type="Pfam" id="PF13417">
    <property type="entry name" value="GST_N_3"/>
    <property type="match status" value="1"/>
</dbReference>
<feature type="domain" description="GST N-terminal" evidence="6">
    <location>
        <begin position="4"/>
        <end position="85"/>
    </location>
</feature>
<feature type="compositionally biased region" description="Basic and acidic residues" evidence="3">
    <location>
        <begin position="1009"/>
        <end position="1020"/>
    </location>
</feature>
<feature type="compositionally biased region" description="Low complexity" evidence="3">
    <location>
        <begin position="945"/>
        <end position="956"/>
    </location>
</feature>
<feature type="region of interest" description="Disordered" evidence="3">
    <location>
        <begin position="298"/>
        <end position="318"/>
    </location>
</feature>
<dbReference type="InterPro" id="IPR004045">
    <property type="entry name" value="Glutathione_S-Trfase_N"/>
</dbReference>
<dbReference type="PROSITE" id="PS50405">
    <property type="entry name" value="GST_CTER"/>
    <property type="match status" value="1"/>
</dbReference>
<dbReference type="Pfam" id="PF12763">
    <property type="entry name" value="EH"/>
    <property type="match status" value="3"/>
</dbReference>
<evidence type="ECO:0000259" key="4">
    <source>
        <dbReference type="PROSITE" id="PS50031"/>
    </source>
</evidence>
<feature type="region of interest" description="Disordered" evidence="3">
    <location>
        <begin position="829"/>
        <end position="881"/>
    </location>
</feature>
<dbReference type="CDD" id="cd00052">
    <property type="entry name" value="EH"/>
    <property type="match status" value="3"/>
</dbReference>
<feature type="region of interest" description="Disordered" evidence="3">
    <location>
        <begin position="414"/>
        <end position="480"/>
    </location>
</feature>
<dbReference type="Gene3D" id="1.10.238.10">
    <property type="entry name" value="EF-hand"/>
    <property type="match status" value="3"/>
</dbReference>
<feature type="compositionally biased region" description="Polar residues" evidence="3">
    <location>
        <begin position="1117"/>
        <end position="1134"/>
    </location>
</feature>
<dbReference type="SMART" id="SM00054">
    <property type="entry name" value="EFh"/>
    <property type="match status" value="4"/>
</dbReference>
<dbReference type="InterPro" id="IPR010987">
    <property type="entry name" value="Glutathione-S-Trfase_C-like"/>
</dbReference>
<comment type="caution">
    <text evidence="8">The sequence shown here is derived from an EMBL/GenBank/DDBJ whole genome shotgun (WGS) entry which is preliminary data.</text>
</comment>
<feature type="domain" description="EF-hand" evidence="5">
    <location>
        <begin position="371"/>
        <end position="406"/>
    </location>
</feature>
<dbReference type="GO" id="GO:0005509">
    <property type="term" value="F:calcium ion binding"/>
    <property type="evidence" value="ECO:0007669"/>
    <property type="project" value="InterPro"/>
</dbReference>